<evidence type="ECO:0000259" key="6">
    <source>
        <dbReference type="Pfam" id="PF00850"/>
    </source>
</evidence>
<dbReference type="Pfam" id="PF00850">
    <property type="entry name" value="Hist_deacetyl"/>
    <property type="match status" value="1"/>
</dbReference>
<comment type="similarity">
    <text evidence="2">Belongs to the histone deacetylase family.</text>
</comment>
<comment type="caution">
    <text evidence="7">The sequence shown here is derived from an EMBL/GenBank/DDBJ whole genome shotgun (WGS) entry which is preliminary data.</text>
</comment>
<gene>
    <name evidence="7" type="ORF">B4O97_14450</name>
</gene>
<keyword evidence="3" id="KW-0479">Metal-binding</keyword>
<dbReference type="PANTHER" id="PTHR10625">
    <property type="entry name" value="HISTONE DEACETYLASE HDAC1-RELATED"/>
    <property type="match status" value="1"/>
</dbReference>
<dbReference type="InterPro" id="IPR037138">
    <property type="entry name" value="His_deacetylse_dom_sf"/>
</dbReference>
<protein>
    <recommendedName>
        <fullName evidence="6">Histone deacetylase domain-containing protein</fullName>
    </recommendedName>
</protein>
<name>A0A1Y1RWJ4_9SPIO</name>
<dbReference type="PRINTS" id="PR01270">
    <property type="entry name" value="HDASUPER"/>
</dbReference>
<keyword evidence="4" id="KW-0378">Hydrolase</keyword>
<dbReference type="InterPro" id="IPR000286">
    <property type="entry name" value="HDACs"/>
</dbReference>
<keyword evidence="8" id="KW-1185">Reference proteome</keyword>
<organism evidence="7 8">
    <name type="scientific">Marispirochaeta aestuarii</name>
    <dbReference type="NCBI Taxonomy" id="1963862"/>
    <lineage>
        <taxon>Bacteria</taxon>
        <taxon>Pseudomonadati</taxon>
        <taxon>Spirochaetota</taxon>
        <taxon>Spirochaetia</taxon>
        <taxon>Spirochaetales</taxon>
        <taxon>Spirochaetaceae</taxon>
        <taxon>Marispirochaeta</taxon>
    </lineage>
</organism>
<evidence type="ECO:0000256" key="3">
    <source>
        <dbReference type="ARBA" id="ARBA00022723"/>
    </source>
</evidence>
<comment type="cofactor">
    <cofactor evidence="1">
        <name>Zn(2+)</name>
        <dbReference type="ChEBI" id="CHEBI:29105"/>
    </cofactor>
</comment>
<dbReference type="GO" id="GO:0046872">
    <property type="term" value="F:metal ion binding"/>
    <property type="evidence" value="ECO:0007669"/>
    <property type="project" value="UniProtKB-KW"/>
</dbReference>
<dbReference type="Gene3D" id="3.40.800.20">
    <property type="entry name" value="Histone deacetylase domain"/>
    <property type="match status" value="1"/>
</dbReference>
<dbReference type="PANTHER" id="PTHR10625:SF17">
    <property type="entry name" value="HISTONE DEACETYLASE 8"/>
    <property type="match status" value="1"/>
</dbReference>
<dbReference type="GO" id="GO:0004407">
    <property type="term" value="F:histone deacetylase activity"/>
    <property type="evidence" value="ECO:0007669"/>
    <property type="project" value="TreeGrafter"/>
</dbReference>
<evidence type="ECO:0000256" key="4">
    <source>
        <dbReference type="ARBA" id="ARBA00022801"/>
    </source>
</evidence>
<dbReference type="OrthoDB" id="9808367at2"/>
<dbReference type="AlphaFoldDB" id="A0A1Y1RWJ4"/>
<dbReference type="GO" id="GO:0040029">
    <property type="term" value="P:epigenetic regulation of gene expression"/>
    <property type="evidence" value="ECO:0007669"/>
    <property type="project" value="TreeGrafter"/>
</dbReference>
<dbReference type="STRING" id="1963862.B4O97_14450"/>
<dbReference type="RefSeq" id="WP_083051873.1">
    <property type="nucleotide sequence ID" value="NZ_MWQY01000017.1"/>
</dbReference>
<dbReference type="EMBL" id="MWQY01000017">
    <property type="protein sequence ID" value="ORC33861.1"/>
    <property type="molecule type" value="Genomic_DNA"/>
</dbReference>
<keyword evidence="5" id="KW-0862">Zinc</keyword>
<evidence type="ECO:0000313" key="8">
    <source>
        <dbReference type="Proteomes" id="UP000192343"/>
    </source>
</evidence>
<evidence type="ECO:0000256" key="2">
    <source>
        <dbReference type="ARBA" id="ARBA00005947"/>
    </source>
</evidence>
<accession>A0A1Y1RWJ4</accession>
<feature type="domain" description="Histone deacetylase" evidence="6">
    <location>
        <begin position="31"/>
        <end position="333"/>
    </location>
</feature>
<dbReference type="InterPro" id="IPR023801">
    <property type="entry name" value="His_deacetylse_dom"/>
</dbReference>
<dbReference type="SUPFAM" id="SSF52768">
    <property type="entry name" value="Arginase/deacetylase"/>
    <property type="match status" value="1"/>
</dbReference>
<sequence>MKVIEKYNDSLHNPFWKYQLGPETYEVKDTPLRVASIKEALGESTDFEFVTAQHYPERLISRLHPYHDYIRNTSASLANDEEEFYPDLFPGEGAGLKKKVHEPLWGGIWCTDAVTPIKKRTYEVARASAESALTGAEMIREGTERCVYALCRPSGHHAGPRVFGGYCYFNNAAVAAEFLLPSGTVAIVDIDYHHGNGTQEFFEEVKSVFTSSVHCDPSSEYPYFWGYAEETGKGQAAGTNHNEPLPKGAGKREYLASLDRILAKVRDFKPSYLIISAGFDTHRDDPIGGLGLDTADYPEIGAAFAALDLPTLILQEGGYNTSTLGECVRNFLTGFLDAHRNSR</sequence>
<dbReference type="GO" id="GO:0016787">
    <property type="term" value="F:hydrolase activity"/>
    <property type="evidence" value="ECO:0007669"/>
    <property type="project" value="UniProtKB-KW"/>
</dbReference>
<evidence type="ECO:0000313" key="7">
    <source>
        <dbReference type="EMBL" id="ORC33861.1"/>
    </source>
</evidence>
<evidence type="ECO:0000256" key="5">
    <source>
        <dbReference type="ARBA" id="ARBA00022833"/>
    </source>
</evidence>
<dbReference type="CDD" id="cd10001">
    <property type="entry name" value="HDAC_classII_APAH"/>
    <property type="match status" value="1"/>
</dbReference>
<reference evidence="7 8" key="1">
    <citation type="submission" date="2017-03" db="EMBL/GenBank/DDBJ databases">
        <title>Draft Genome sequence of Marispirochaeta sp. strain JC444.</title>
        <authorList>
            <person name="Shivani Y."/>
            <person name="Subhash Y."/>
            <person name="Sasikala C."/>
            <person name="Ramana C."/>
        </authorList>
    </citation>
    <scope>NUCLEOTIDE SEQUENCE [LARGE SCALE GENOMIC DNA]</scope>
    <source>
        <strain evidence="7 8">JC444</strain>
    </source>
</reference>
<proteinExistence type="inferred from homology"/>
<evidence type="ECO:0000256" key="1">
    <source>
        <dbReference type="ARBA" id="ARBA00001947"/>
    </source>
</evidence>
<dbReference type="InterPro" id="IPR023696">
    <property type="entry name" value="Ureohydrolase_dom_sf"/>
</dbReference>
<dbReference type="Proteomes" id="UP000192343">
    <property type="component" value="Unassembled WGS sequence"/>
</dbReference>